<name>A0A914KU47_MELIC</name>
<dbReference type="Proteomes" id="UP000887563">
    <property type="component" value="Unplaced"/>
</dbReference>
<evidence type="ECO:0000256" key="1">
    <source>
        <dbReference type="SAM" id="Phobius"/>
    </source>
</evidence>
<feature type="transmembrane region" description="Helical" evidence="1">
    <location>
        <begin position="80"/>
        <end position="101"/>
    </location>
</feature>
<keyword evidence="1" id="KW-0812">Transmembrane</keyword>
<keyword evidence="1" id="KW-1133">Transmembrane helix</keyword>
<dbReference type="PANTHER" id="PTHR32100">
    <property type="entry name" value="OMEGA-6 FATTY ACID DESATURASE, CHLOROPLASTIC"/>
    <property type="match status" value="1"/>
</dbReference>
<evidence type="ECO:0000313" key="4">
    <source>
        <dbReference type="WBParaSite" id="Minc3s00118g05102"/>
    </source>
</evidence>
<protein>
    <submittedName>
        <fullName evidence="4">Fatty acid desaturase domain-containing protein</fullName>
    </submittedName>
</protein>
<feature type="transmembrane region" description="Helical" evidence="1">
    <location>
        <begin position="221"/>
        <end position="240"/>
    </location>
</feature>
<proteinExistence type="predicted"/>
<dbReference type="GO" id="GO:0016491">
    <property type="term" value="F:oxidoreductase activity"/>
    <property type="evidence" value="ECO:0007669"/>
    <property type="project" value="InterPro"/>
</dbReference>
<accession>A0A914KU47</accession>
<feature type="transmembrane region" description="Helical" evidence="1">
    <location>
        <begin position="190"/>
        <end position="209"/>
    </location>
</feature>
<keyword evidence="1" id="KW-0472">Membrane</keyword>
<reference evidence="4" key="1">
    <citation type="submission" date="2022-11" db="UniProtKB">
        <authorList>
            <consortium name="WormBaseParasite"/>
        </authorList>
    </citation>
    <scope>IDENTIFICATION</scope>
</reference>
<keyword evidence="3" id="KW-1185">Reference proteome</keyword>
<dbReference type="Pfam" id="PF00487">
    <property type="entry name" value="FA_desaturase"/>
    <property type="match status" value="1"/>
</dbReference>
<dbReference type="WBParaSite" id="Minc3s00118g05102">
    <property type="protein sequence ID" value="Minc3s00118g05102"/>
    <property type="gene ID" value="Minc3s00118g05102"/>
</dbReference>
<organism evidence="3 4">
    <name type="scientific">Meloidogyne incognita</name>
    <name type="common">Southern root-knot nematode worm</name>
    <name type="synonym">Oxyuris incognita</name>
    <dbReference type="NCBI Taxonomy" id="6306"/>
    <lineage>
        <taxon>Eukaryota</taxon>
        <taxon>Metazoa</taxon>
        <taxon>Ecdysozoa</taxon>
        <taxon>Nematoda</taxon>
        <taxon>Chromadorea</taxon>
        <taxon>Rhabditida</taxon>
        <taxon>Tylenchina</taxon>
        <taxon>Tylenchomorpha</taxon>
        <taxon>Tylenchoidea</taxon>
        <taxon>Meloidogynidae</taxon>
        <taxon>Meloidogyninae</taxon>
        <taxon>Meloidogyne</taxon>
        <taxon>Meloidogyne incognita group</taxon>
    </lineage>
</organism>
<dbReference type="InterPro" id="IPR005804">
    <property type="entry name" value="FA_desaturase_dom"/>
</dbReference>
<dbReference type="GO" id="GO:0006629">
    <property type="term" value="P:lipid metabolic process"/>
    <property type="evidence" value="ECO:0007669"/>
    <property type="project" value="InterPro"/>
</dbReference>
<dbReference type="AlphaFoldDB" id="A0A914KU47"/>
<sequence length="367" mass="42806">MSLISSNTIVETTKTNGNTISDFNNKINYSFPNLNELRNAIPAECFEKSLIRSLSYLILDFLIIYGLYLVVGVIEDNFGIIGLLLWYWVLGMFLFSIFVVGHDCGHGTFSSYTWVNDLFGHVAHAPTMDMSHPWIPEKLYLSLNWISKHYLKFPLTGFISWIPLYTIFGIPDGSHFWPWSKLFENNTDRIKCVVSVAACFLCAYIALYCSNYNLWIFFKYYYVPVMFQVLCFWLVLITYLQHHDEETEVYEDGTWGFVRGQLQTVDRSFGFGIDKALHNITDGHVAHHLFFTRIPHYNLPKATEAVKRILTEKYPGTYKYKKSYDFLIEFLWLNIKLDYLVGKGSGLLRYRNNIRTNDQSKTTKKNN</sequence>
<evidence type="ECO:0000259" key="2">
    <source>
        <dbReference type="Pfam" id="PF00487"/>
    </source>
</evidence>
<dbReference type="InterPro" id="IPR012171">
    <property type="entry name" value="Fatty_acid_desaturase"/>
</dbReference>
<feature type="transmembrane region" description="Helical" evidence="1">
    <location>
        <begin position="54"/>
        <end position="74"/>
    </location>
</feature>
<feature type="transmembrane region" description="Helical" evidence="1">
    <location>
        <begin position="150"/>
        <end position="170"/>
    </location>
</feature>
<evidence type="ECO:0000313" key="3">
    <source>
        <dbReference type="Proteomes" id="UP000887563"/>
    </source>
</evidence>
<feature type="domain" description="Fatty acid desaturase" evidence="2">
    <location>
        <begin position="83"/>
        <end position="316"/>
    </location>
</feature>